<dbReference type="InterPro" id="IPR050953">
    <property type="entry name" value="N4_N6_ade-DNA_methylase"/>
</dbReference>
<comment type="caution">
    <text evidence="7">The sequence shown here is derived from an EMBL/GenBank/DDBJ whole genome shotgun (WGS) entry which is preliminary data.</text>
</comment>
<evidence type="ECO:0000259" key="6">
    <source>
        <dbReference type="Pfam" id="PF07669"/>
    </source>
</evidence>
<dbReference type="EC" id="2.1.1.72" evidence="1"/>
<dbReference type="PROSITE" id="PS00092">
    <property type="entry name" value="N6_MTASE"/>
    <property type="match status" value="1"/>
</dbReference>
<evidence type="ECO:0000256" key="4">
    <source>
        <dbReference type="ARBA" id="ARBA00022691"/>
    </source>
</evidence>
<dbReference type="InterPro" id="IPR029063">
    <property type="entry name" value="SAM-dependent_MTases_sf"/>
</dbReference>
<evidence type="ECO:0000256" key="5">
    <source>
        <dbReference type="ARBA" id="ARBA00047942"/>
    </source>
</evidence>
<dbReference type="Gene3D" id="3.40.50.150">
    <property type="entry name" value="Vaccinia Virus protein VP39"/>
    <property type="match status" value="2"/>
</dbReference>
<dbReference type="GO" id="GO:0006304">
    <property type="term" value="P:DNA modification"/>
    <property type="evidence" value="ECO:0007669"/>
    <property type="project" value="InterPro"/>
</dbReference>
<dbReference type="Pfam" id="PF07669">
    <property type="entry name" value="Eco57I"/>
    <property type="match status" value="1"/>
</dbReference>
<evidence type="ECO:0000313" key="7">
    <source>
        <dbReference type="EMBL" id="ODS32819.1"/>
    </source>
</evidence>
<keyword evidence="4" id="KW-0949">S-adenosyl-L-methionine</keyword>
<organism evidence="7 8">
    <name type="scientific">Candidatus Scalindua rubra</name>
    <dbReference type="NCBI Taxonomy" id="1872076"/>
    <lineage>
        <taxon>Bacteria</taxon>
        <taxon>Pseudomonadati</taxon>
        <taxon>Planctomycetota</taxon>
        <taxon>Candidatus Brocadiia</taxon>
        <taxon>Candidatus Brocadiales</taxon>
        <taxon>Candidatus Scalinduaceae</taxon>
        <taxon>Candidatus Scalindua</taxon>
    </lineage>
</organism>
<evidence type="ECO:0000256" key="1">
    <source>
        <dbReference type="ARBA" id="ARBA00011900"/>
    </source>
</evidence>
<dbReference type="PRINTS" id="PR00507">
    <property type="entry name" value="N12N6MTFRASE"/>
</dbReference>
<dbReference type="GO" id="GO:0032259">
    <property type="term" value="P:methylation"/>
    <property type="evidence" value="ECO:0007669"/>
    <property type="project" value="UniProtKB-KW"/>
</dbReference>
<proteinExistence type="predicted"/>
<dbReference type="GO" id="GO:0009007">
    <property type="term" value="F:site-specific DNA-methyltransferase (adenine-specific) activity"/>
    <property type="evidence" value="ECO:0007669"/>
    <property type="project" value="UniProtKB-EC"/>
</dbReference>
<protein>
    <recommendedName>
        <fullName evidence="1">site-specific DNA-methyltransferase (adenine-specific)</fullName>
        <ecNumber evidence="1">2.1.1.72</ecNumber>
    </recommendedName>
</protein>
<dbReference type="GO" id="GO:0003676">
    <property type="term" value="F:nucleic acid binding"/>
    <property type="evidence" value="ECO:0007669"/>
    <property type="project" value="InterPro"/>
</dbReference>
<dbReference type="AlphaFoldDB" id="A0A1E3XB45"/>
<dbReference type="PANTHER" id="PTHR33841:SF1">
    <property type="entry name" value="DNA METHYLTRANSFERASE A"/>
    <property type="match status" value="1"/>
</dbReference>
<dbReference type="PANTHER" id="PTHR33841">
    <property type="entry name" value="DNA METHYLTRANSFERASE YEEA-RELATED"/>
    <property type="match status" value="1"/>
</dbReference>
<dbReference type="PATRIC" id="fig|1872076.5.peg.2445"/>
<dbReference type="InterPro" id="IPR002052">
    <property type="entry name" value="DNA_methylase_N6_adenine_CS"/>
</dbReference>
<sequence>MSNIQQVIKDSKFIPVIKRLLFEDCFSQLEGVYGLQKDGTFEKLENVPNLKKGTEDLITRKKLEVYVKHKMESRGLINQAPTANQALLDLTREYAFTYLNRFVAFKMMEERKILRQTVSREYDSNAFKFYLADHREEEEKWKQGKVYETYRSFILWQCGKICKDNEIKVLFDPGNIISRLFPQERTLKRIFELINQEALSQIWKEDEVIGWVYQYFIEEEKARVFDKIYSQKKKMELTDIAPATQLFTPKWIVQFLVENTLGRLWIRMHPDTELKDKLKYYVPNDNDSEAIPLKPVREITLLDPACGTMHFGMTAFDLFYEMYLEELRNTGKYGWPENPSCGQVEIIPASIIENNIFGIDIDLRAIQLSALSLYLKAKSKNKELSIEKYNLVHTDIPVFSDNTINEFVDSLSSKYELTKKLFKIVIPELNKAYYLGSLLKIEDIINSFISEQHKTLVKHYGRQQYSLFKEDQQLLLQRNIVWNEIKEELRKAINEFIDKTNGNTDTFVAQESKKGIYLIDALVKKHDVVVCNPPYSGKRNMNAIMKADLTALYPKKEGDLYTVFIDRCLNLILSQNGFCGMVTIHSFMFTSSHEEIRKSIIENTTIETLA</sequence>
<keyword evidence="2 7" id="KW-0489">Methyltransferase</keyword>
<keyword evidence="3" id="KW-0808">Transferase</keyword>
<gene>
    <name evidence="7" type="ORF">SCARUB_02076</name>
</gene>
<accession>A0A1E3XB45</accession>
<evidence type="ECO:0000256" key="3">
    <source>
        <dbReference type="ARBA" id="ARBA00022679"/>
    </source>
</evidence>
<dbReference type="EMBL" id="MAYW01000048">
    <property type="protein sequence ID" value="ODS32819.1"/>
    <property type="molecule type" value="Genomic_DNA"/>
</dbReference>
<dbReference type="Proteomes" id="UP000094056">
    <property type="component" value="Unassembled WGS sequence"/>
</dbReference>
<dbReference type="SUPFAM" id="SSF53335">
    <property type="entry name" value="S-adenosyl-L-methionine-dependent methyltransferases"/>
    <property type="match status" value="1"/>
</dbReference>
<name>A0A1E3XB45_9BACT</name>
<comment type="catalytic activity">
    <reaction evidence="5">
        <text>a 2'-deoxyadenosine in DNA + S-adenosyl-L-methionine = an N(6)-methyl-2'-deoxyadenosine in DNA + S-adenosyl-L-homocysteine + H(+)</text>
        <dbReference type="Rhea" id="RHEA:15197"/>
        <dbReference type="Rhea" id="RHEA-COMP:12418"/>
        <dbReference type="Rhea" id="RHEA-COMP:12419"/>
        <dbReference type="ChEBI" id="CHEBI:15378"/>
        <dbReference type="ChEBI" id="CHEBI:57856"/>
        <dbReference type="ChEBI" id="CHEBI:59789"/>
        <dbReference type="ChEBI" id="CHEBI:90615"/>
        <dbReference type="ChEBI" id="CHEBI:90616"/>
        <dbReference type="EC" id="2.1.1.72"/>
    </reaction>
</comment>
<evidence type="ECO:0000256" key="2">
    <source>
        <dbReference type="ARBA" id="ARBA00022603"/>
    </source>
</evidence>
<dbReference type="InterPro" id="IPR011639">
    <property type="entry name" value="MethylTrfase_TaqI-like_dom"/>
</dbReference>
<reference evidence="7 8" key="1">
    <citation type="submission" date="2016-07" db="EMBL/GenBank/DDBJ databases">
        <title>Draft genome of Scalindua rubra, obtained from a brine-seawater interface in the Red Sea, sheds light on salt adaptation in anammox bacteria.</title>
        <authorList>
            <person name="Speth D.R."/>
            <person name="Lagkouvardos I."/>
            <person name="Wang Y."/>
            <person name="Qian P.-Y."/>
            <person name="Dutilh B.E."/>
            <person name="Jetten M.S."/>
        </authorList>
    </citation>
    <scope>NUCLEOTIDE SEQUENCE [LARGE SCALE GENOMIC DNA]</scope>
    <source>
        <strain evidence="7">BSI-1</strain>
    </source>
</reference>
<evidence type="ECO:0000313" key="8">
    <source>
        <dbReference type="Proteomes" id="UP000094056"/>
    </source>
</evidence>
<feature type="domain" description="Type II methyltransferase M.TaqI-like" evidence="6">
    <location>
        <begin position="354"/>
        <end position="609"/>
    </location>
</feature>